<gene>
    <name evidence="1" type="ORF">Patl1_12747</name>
</gene>
<protein>
    <submittedName>
        <fullName evidence="1">Uncharacterized protein</fullName>
    </submittedName>
</protein>
<evidence type="ECO:0000313" key="1">
    <source>
        <dbReference type="EMBL" id="KAJ0091321.1"/>
    </source>
</evidence>
<reference evidence="2" key="1">
    <citation type="journal article" date="2023" name="G3 (Bethesda)">
        <title>Genome assembly and association tests identify interacting loci associated with vigor, precocity, and sex in interspecific pistachio rootstocks.</title>
        <authorList>
            <person name="Palmer W."/>
            <person name="Jacygrad E."/>
            <person name="Sagayaradj S."/>
            <person name="Cavanaugh K."/>
            <person name="Han R."/>
            <person name="Bertier L."/>
            <person name="Beede B."/>
            <person name="Kafkas S."/>
            <person name="Golino D."/>
            <person name="Preece J."/>
            <person name="Michelmore R."/>
        </authorList>
    </citation>
    <scope>NUCLEOTIDE SEQUENCE [LARGE SCALE GENOMIC DNA]</scope>
</reference>
<organism evidence="1 2">
    <name type="scientific">Pistacia atlantica</name>
    <dbReference type="NCBI Taxonomy" id="434234"/>
    <lineage>
        <taxon>Eukaryota</taxon>
        <taxon>Viridiplantae</taxon>
        <taxon>Streptophyta</taxon>
        <taxon>Embryophyta</taxon>
        <taxon>Tracheophyta</taxon>
        <taxon>Spermatophyta</taxon>
        <taxon>Magnoliopsida</taxon>
        <taxon>eudicotyledons</taxon>
        <taxon>Gunneridae</taxon>
        <taxon>Pentapetalae</taxon>
        <taxon>rosids</taxon>
        <taxon>malvids</taxon>
        <taxon>Sapindales</taxon>
        <taxon>Anacardiaceae</taxon>
        <taxon>Pistacia</taxon>
    </lineage>
</organism>
<accession>A0ACC1AXE6</accession>
<dbReference type="EMBL" id="CM047904">
    <property type="protein sequence ID" value="KAJ0091321.1"/>
    <property type="molecule type" value="Genomic_DNA"/>
</dbReference>
<comment type="caution">
    <text evidence="1">The sequence shown here is derived from an EMBL/GenBank/DDBJ whole genome shotgun (WGS) entry which is preliminary data.</text>
</comment>
<proteinExistence type="predicted"/>
<name>A0ACC1AXE6_9ROSI</name>
<keyword evidence="2" id="KW-1185">Reference proteome</keyword>
<evidence type="ECO:0000313" key="2">
    <source>
        <dbReference type="Proteomes" id="UP001164250"/>
    </source>
</evidence>
<dbReference type="Proteomes" id="UP001164250">
    <property type="component" value="Chromosome 8"/>
</dbReference>
<sequence>MLTTFFVSSWGDDAVILLNFKNSLSDNSALNDWNTSTTPCTGDTPNWTGLRCSDGNVSALILQNMSLTGVIDIDTLAQLPFLRSLSFMYNNFDGPMPDVKKLTSLRALYLSYNKFSGEIPDDEFSGMNNLNRLHLARNQFMGKIPSSLVMKKPVGLSIEGNQFEGKIPNFPDTTELTTLNMANNRLEGKIPASLSKFNSSSFTGNNGLCGKPLKACSSSKKKTILIIVVIVAFLVALAAIVGISYRRSKRSKTPNELKKNQETRALQKYGAYDMGQKEKEVLGSGSFGSSYKAVLLSGPAMVVKRFRQMSSVGKEDFHNHMRRLGSLSHPNLLALVAFYYRKEEKLLVSDFVSNGSLASHLHGKRSPGQPGLDWPTRLKIIKGVAKGLAYLYREFPSVPLPHGHLKSSNVLLDHTFEPILTDYALVPVMNKQHAQLYMVAYKSPEFNQRKGGNSDLATWVNSVVREEWTGEVFDKDMKGTRNGEGEMLKLLKIGMCCCEWNAERRWDFREAVEKIQELKERDSNTDIEDSSSYNSEDYGYSSRALTDDDFSFSVNG</sequence>